<dbReference type="InterPro" id="IPR036520">
    <property type="entry name" value="UPF0759_sf"/>
</dbReference>
<gene>
    <name evidence="1" type="ORF">GGE40_004325</name>
</gene>
<organism evidence="1 2">
    <name type="scientific">Agrobacterium radiobacter</name>
    <dbReference type="NCBI Taxonomy" id="362"/>
    <lineage>
        <taxon>Bacteria</taxon>
        <taxon>Pseudomonadati</taxon>
        <taxon>Pseudomonadota</taxon>
        <taxon>Alphaproteobacteria</taxon>
        <taxon>Hyphomicrobiales</taxon>
        <taxon>Rhizobiaceae</taxon>
        <taxon>Rhizobium/Agrobacterium group</taxon>
        <taxon>Agrobacterium</taxon>
        <taxon>Agrobacterium tumefaciens complex</taxon>
    </lineage>
</organism>
<dbReference type="Gene3D" id="3.20.20.410">
    <property type="entry name" value="Protein of unknown function UPF0759"/>
    <property type="match status" value="1"/>
</dbReference>
<dbReference type="Proteomes" id="UP000534590">
    <property type="component" value="Unassembled WGS sequence"/>
</dbReference>
<keyword evidence="2" id="KW-1185">Reference proteome</keyword>
<dbReference type="Pfam" id="PF01904">
    <property type="entry name" value="DUF72"/>
    <property type="match status" value="1"/>
</dbReference>
<proteinExistence type="predicted"/>
<name>A0ABR6JC82_AGRRD</name>
<dbReference type="SUPFAM" id="SSF117396">
    <property type="entry name" value="TM1631-like"/>
    <property type="match status" value="1"/>
</dbReference>
<reference evidence="1 2" key="1">
    <citation type="submission" date="2020-08" db="EMBL/GenBank/DDBJ databases">
        <title>Genomic Encyclopedia of Type Strains, Phase IV (KMG-V): Genome sequencing to study the core and pangenomes of soil and plant-associated prokaryotes.</title>
        <authorList>
            <person name="Whitman W."/>
        </authorList>
    </citation>
    <scope>NUCLEOTIDE SEQUENCE [LARGE SCALE GENOMIC DNA]</scope>
    <source>
        <strain evidence="1 2">SEMIA 461</strain>
    </source>
</reference>
<evidence type="ECO:0000313" key="1">
    <source>
        <dbReference type="EMBL" id="MBB4492480.1"/>
    </source>
</evidence>
<protein>
    <submittedName>
        <fullName evidence="1">Uncharacterized protein YecE (DUF72 family)</fullName>
    </submittedName>
</protein>
<sequence>MADKGKIIIEARHRSWSSQEAVDLLETHKIDHVFADPAPVWPAETFSEPPRCVRLHGNPESYYYAYGDDEIRFFSKLVAPEGWCVSDNTASSAAIENALTMKCMPAGHPVRKTPG</sequence>
<comment type="caution">
    <text evidence="1">The sequence shown here is derived from an EMBL/GenBank/DDBJ whole genome shotgun (WGS) entry which is preliminary data.</text>
</comment>
<evidence type="ECO:0000313" key="2">
    <source>
        <dbReference type="Proteomes" id="UP000534590"/>
    </source>
</evidence>
<dbReference type="InterPro" id="IPR002763">
    <property type="entry name" value="DUF72"/>
</dbReference>
<dbReference type="EMBL" id="JACIHP010000005">
    <property type="protein sequence ID" value="MBB4492480.1"/>
    <property type="molecule type" value="Genomic_DNA"/>
</dbReference>
<accession>A0ABR6JC82</accession>